<comment type="caution">
    <text evidence="1">The sequence shown here is derived from an EMBL/GenBank/DDBJ whole genome shotgun (WGS) entry which is preliminary data.</text>
</comment>
<keyword evidence="2" id="KW-1185">Reference proteome</keyword>
<protein>
    <submittedName>
        <fullName evidence="1">CAP domain-containing protein</fullName>
    </submittedName>
</protein>
<dbReference type="Proteomes" id="UP001558850">
    <property type="component" value="Unassembled WGS sequence"/>
</dbReference>
<sequence>MKKISVLTAVSFAAALALSACGGGGGGGGSSATSSAAPATGASAPGTANLTTPQYTADSAQSAAFTLLNQQRQQCGLPAMQENPALDQAAQAHAQYMATNNVVSDTETSGNPGFVGTTYSDRNTHFGYSQNVYSGGVSGGFYTNAKLTETQYGQQLVYGWLSGVYHIAIGAWPLTAVGIGDVETTFNGFPQVWASMSIGTLQSISQSAPLTFPCQGTTGVAYKGAGETPTPPNTSGAWGTPIAVVGNQQDKIVIQSGTMTDTSGTVITLQVLDSSTDPNKLLPAFEGVAYPATPLSPNASYSVTLTGTINGTPFSRTFTFTTGNVVG</sequence>
<accession>A0ACC6U879</accession>
<dbReference type="EMBL" id="JBFRCH010000023">
    <property type="protein sequence ID" value="MEX3935762.1"/>
    <property type="molecule type" value="Genomic_DNA"/>
</dbReference>
<gene>
    <name evidence="1" type="ORF">AB4Y32_28840</name>
</gene>
<organism evidence="1 2">
    <name type="scientific">Paraburkholderia phymatum</name>
    <dbReference type="NCBI Taxonomy" id="148447"/>
    <lineage>
        <taxon>Bacteria</taxon>
        <taxon>Pseudomonadati</taxon>
        <taxon>Pseudomonadota</taxon>
        <taxon>Betaproteobacteria</taxon>
        <taxon>Burkholderiales</taxon>
        <taxon>Burkholderiaceae</taxon>
        <taxon>Paraburkholderia</taxon>
    </lineage>
</organism>
<reference evidence="1" key="1">
    <citation type="submission" date="2024-07" db="EMBL/GenBank/DDBJ databases">
        <title>A survey of Mimosa microsymbionts across Brazilian biomes reveals a high diversity of Paraburkholderia nodulating endemic species, but also that Cupriavidus is common as a symbiont of widespread species.</title>
        <authorList>
            <person name="Rouws L."/>
            <person name="Barauna A."/>
            <person name="Beukes C."/>
            <person name="Rouws J.R.C."/>
            <person name="De Faria S.M."/>
            <person name="Gross E."/>
            <person name="Bueno Dos Reis Junior F."/>
            <person name="Simon M.F."/>
            <person name="Maluk M."/>
            <person name="Odee D.W."/>
            <person name="Kenicer G."/>
            <person name="Young J.P.W."/>
            <person name="Reis V.M."/>
            <person name="Zilli J."/>
            <person name="James E.K."/>
        </authorList>
    </citation>
    <scope>NUCLEOTIDE SEQUENCE</scope>
    <source>
        <strain evidence="1">EG181B</strain>
    </source>
</reference>
<name>A0ACC6U879_9BURK</name>
<evidence type="ECO:0000313" key="2">
    <source>
        <dbReference type="Proteomes" id="UP001558850"/>
    </source>
</evidence>
<evidence type="ECO:0000313" key="1">
    <source>
        <dbReference type="EMBL" id="MEX3935762.1"/>
    </source>
</evidence>
<proteinExistence type="predicted"/>